<dbReference type="GO" id="GO:0005737">
    <property type="term" value="C:cytoplasm"/>
    <property type="evidence" value="ECO:0007669"/>
    <property type="project" value="UniProtKB-SubCell"/>
</dbReference>
<keyword evidence="7" id="KW-0547">Nucleotide-binding</keyword>
<reference evidence="11 12" key="1">
    <citation type="submission" date="2016-05" db="EMBL/GenBank/DDBJ databases">
        <title>Chromosome and linear plasmid sequence of a 2015 human isolate of tick-borne relapsing fever spirochete, Borrelia turicatae.</title>
        <authorList>
            <person name="Kingry L.C."/>
            <person name="Dhwani B."/>
            <person name="Replogle A."/>
            <person name="Sexton C."/>
            <person name="Rowe L."/>
            <person name="Stermole B.M."/>
            <person name="Christensen A.M."/>
            <person name="Schriefer M.E."/>
        </authorList>
    </citation>
    <scope>NUCLEOTIDE SEQUENCE [LARGE SCALE GENOMIC DNA]</scope>
    <source>
        <strain evidence="11 12">BTE5EL</strain>
    </source>
</reference>
<dbReference type="PANTHER" id="PTHR33540:SF2">
    <property type="entry name" value="TRNA THREONYLCARBAMOYLADENOSINE BIOSYNTHESIS PROTEIN TSAE"/>
    <property type="match status" value="1"/>
</dbReference>
<dbReference type="GO" id="GO:0046872">
    <property type="term" value="F:metal ion binding"/>
    <property type="evidence" value="ECO:0007669"/>
    <property type="project" value="UniProtKB-KW"/>
</dbReference>
<dbReference type="EMBL" id="CP015629">
    <property type="protein sequence ID" value="ANF33682.1"/>
    <property type="molecule type" value="Genomic_DNA"/>
</dbReference>
<evidence type="ECO:0000256" key="9">
    <source>
        <dbReference type="ARBA" id="ARBA00022842"/>
    </source>
</evidence>
<evidence type="ECO:0000256" key="6">
    <source>
        <dbReference type="ARBA" id="ARBA00022723"/>
    </source>
</evidence>
<comment type="subcellular location">
    <subcellularLocation>
        <location evidence="1">Cytoplasm</location>
    </subcellularLocation>
</comment>
<proteinExistence type="inferred from homology"/>
<organism evidence="11 12">
    <name type="scientific">Borrelia turicatae</name>
    <dbReference type="NCBI Taxonomy" id="142"/>
    <lineage>
        <taxon>Bacteria</taxon>
        <taxon>Pseudomonadati</taxon>
        <taxon>Spirochaetota</taxon>
        <taxon>Spirochaetia</taxon>
        <taxon>Spirochaetales</taxon>
        <taxon>Borreliaceae</taxon>
        <taxon>Borrelia</taxon>
    </lineage>
</organism>
<dbReference type="GO" id="GO:0005524">
    <property type="term" value="F:ATP binding"/>
    <property type="evidence" value="ECO:0007669"/>
    <property type="project" value="UniProtKB-KW"/>
</dbReference>
<keyword evidence="9" id="KW-0460">Magnesium</keyword>
<sequence>MTLSFETEKEMINFSKSFFNPLPIGKIFGLCGDMGTGKTTFLKGLALNLGISYFTSPTYNIVNVYEFVDFKFYHIDLYRLNILDEFQLIGGMELLLDMSAIIAIEWPEIIIDVLPKNRLMFLTFKIKNTSRILEFSDEYPCN</sequence>
<dbReference type="NCBIfam" id="TIGR00150">
    <property type="entry name" value="T6A_YjeE"/>
    <property type="match status" value="1"/>
</dbReference>
<keyword evidence="6" id="KW-0479">Metal-binding</keyword>
<keyword evidence="11" id="KW-0808">Transferase</keyword>
<dbReference type="GO" id="GO:0002949">
    <property type="term" value="P:tRNA threonylcarbamoyladenosine modification"/>
    <property type="evidence" value="ECO:0007669"/>
    <property type="project" value="InterPro"/>
</dbReference>
<evidence type="ECO:0000256" key="3">
    <source>
        <dbReference type="ARBA" id="ARBA00019010"/>
    </source>
</evidence>
<keyword evidence="4" id="KW-0963">Cytoplasm</keyword>
<evidence type="ECO:0000256" key="5">
    <source>
        <dbReference type="ARBA" id="ARBA00022694"/>
    </source>
</evidence>
<evidence type="ECO:0000256" key="4">
    <source>
        <dbReference type="ARBA" id="ARBA00022490"/>
    </source>
</evidence>
<evidence type="ECO:0000256" key="8">
    <source>
        <dbReference type="ARBA" id="ARBA00022840"/>
    </source>
</evidence>
<keyword evidence="5" id="KW-0819">tRNA processing</keyword>
<dbReference type="Proteomes" id="UP000264231">
    <property type="component" value="Chromosome"/>
</dbReference>
<evidence type="ECO:0000256" key="10">
    <source>
        <dbReference type="ARBA" id="ARBA00032441"/>
    </source>
</evidence>
<name>A0A172XAT0_BORTU</name>
<comment type="similarity">
    <text evidence="2">Belongs to the TsaE family.</text>
</comment>
<protein>
    <recommendedName>
        <fullName evidence="3">tRNA threonylcarbamoyladenosine biosynthesis protein TsaE</fullName>
    </recommendedName>
    <alternativeName>
        <fullName evidence="10">t(6)A37 threonylcarbamoyladenosine biosynthesis protein TsaE</fullName>
    </alternativeName>
</protein>
<dbReference type="GO" id="GO:0016740">
    <property type="term" value="F:transferase activity"/>
    <property type="evidence" value="ECO:0007669"/>
    <property type="project" value="UniProtKB-KW"/>
</dbReference>
<dbReference type="Gene3D" id="3.40.50.300">
    <property type="entry name" value="P-loop containing nucleotide triphosphate hydrolases"/>
    <property type="match status" value="1"/>
</dbReference>
<dbReference type="InterPro" id="IPR003442">
    <property type="entry name" value="T6A_TsaE"/>
</dbReference>
<gene>
    <name evidence="11" type="ORF">A7978_00890</name>
</gene>
<evidence type="ECO:0000313" key="12">
    <source>
        <dbReference type="Proteomes" id="UP000264231"/>
    </source>
</evidence>
<evidence type="ECO:0000256" key="2">
    <source>
        <dbReference type="ARBA" id="ARBA00007599"/>
    </source>
</evidence>
<dbReference type="SUPFAM" id="SSF52540">
    <property type="entry name" value="P-loop containing nucleoside triphosphate hydrolases"/>
    <property type="match status" value="1"/>
</dbReference>
<evidence type="ECO:0000313" key="11">
    <source>
        <dbReference type="EMBL" id="ANF33682.1"/>
    </source>
</evidence>
<evidence type="ECO:0000256" key="1">
    <source>
        <dbReference type="ARBA" id="ARBA00004496"/>
    </source>
</evidence>
<keyword evidence="8" id="KW-0067">ATP-binding</keyword>
<dbReference type="Pfam" id="PF02367">
    <property type="entry name" value="TsaE"/>
    <property type="match status" value="1"/>
</dbReference>
<dbReference type="RefSeq" id="WP_119024062.1">
    <property type="nucleotide sequence ID" value="NZ_CP015629.1"/>
</dbReference>
<dbReference type="CDD" id="cd00267">
    <property type="entry name" value="ABC_ATPase"/>
    <property type="match status" value="1"/>
</dbReference>
<dbReference type="PANTHER" id="PTHR33540">
    <property type="entry name" value="TRNA THREONYLCARBAMOYLADENOSINE BIOSYNTHESIS PROTEIN TSAE"/>
    <property type="match status" value="1"/>
</dbReference>
<dbReference type="InterPro" id="IPR027417">
    <property type="entry name" value="P-loop_NTPase"/>
</dbReference>
<evidence type="ECO:0000256" key="7">
    <source>
        <dbReference type="ARBA" id="ARBA00022741"/>
    </source>
</evidence>
<dbReference type="AlphaFoldDB" id="A0A172XAT0"/>
<accession>A0A172XAT0</accession>